<dbReference type="AlphaFoldDB" id="A0AAV2GNJ3"/>
<gene>
    <name evidence="2" type="ORF">LTRI10_LOCUS51152</name>
</gene>
<dbReference type="EMBL" id="OZ034822">
    <property type="protein sequence ID" value="CAL1411817.1"/>
    <property type="molecule type" value="Genomic_DNA"/>
</dbReference>
<dbReference type="Proteomes" id="UP001497516">
    <property type="component" value="Chromosome 9"/>
</dbReference>
<accession>A0AAV2GNJ3</accession>
<organism evidence="2 3">
    <name type="scientific">Linum trigynum</name>
    <dbReference type="NCBI Taxonomy" id="586398"/>
    <lineage>
        <taxon>Eukaryota</taxon>
        <taxon>Viridiplantae</taxon>
        <taxon>Streptophyta</taxon>
        <taxon>Embryophyta</taxon>
        <taxon>Tracheophyta</taxon>
        <taxon>Spermatophyta</taxon>
        <taxon>Magnoliopsida</taxon>
        <taxon>eudicotyledons</taxon>
        <taxon>Gunneridae</taxon>
        <taxon>Pentapetalae</taxon>
        <taxon>rosids</taxon>
        <taxon>fabids</taxon>
        <taxon>Malpighiales</taxon>
        <taxon>Linaceae</taxon>
        <taxon>Linum</taxon>
    </lineage>
</organism>
<name>A0AAV2GNJ3_9ROSI</name>
<evidence type="ECO:0000313" key="2">
    <source>
        <dbReference type="EMBL" id="CAL1411817.1"/>
    </source>
</evidence>
<proteinExistence type="predicted"/>
<evidence type="ECO:0000256" key="1">
    <source>
        <dbReference type="SAM" id="Coils"/>
    </source>
</evidence>
<sequence>MGDPNDEDPMVVIQATLAQINASFQLQLDHITRRLDEKRTLAKEVEAELVVAQEVRDDPNDATRVLDERLCNIERQLVVIEGDPNTRVRGNRDFGRRNTGAEFDGAVAELRGIKLTILSFQGTNNAAAYLDWECKILLFFQCGNYTEQQ</sequence>
<protein>
    <submittedName>
        <fullName evidence="2">Uncharacterized protein</fullName>
    </submittedName>
</protein>
<keyword evidence="3" id="KW-1185">Reference proteome</keyword>
<feature type="coiled-coil region" evidence="1">
    <location>
        <begin position="28"/>
        <end position="55"/>
    </location>
</feature>
<reference evidence="2 3" key="1">
    <citation type="submission" date="2024-04" db="EMBL/GenBank/DDBJ databases">
        <authorList>
            <person name="Fracassetti M."/>
        </authorList>
    </citation>
    <scope>NUCLEOTIDE SEQUENCE [LARGE SCALE GENOMIC DNA]</scope>
</reference>
<keyword evidence="1" id="KW-0175">Coiled coil</keyword>
<evidence type="ECO:0000313" key="3">
    <source>
        <dbReference type="Proteomes" id="UP001497516"/>
    </source>
</evidence>